<keyword evidence="7" id="KW-0862">Zinc</keyword>
<dbReference type="EMBL" id="CP025570">
    <property type="protein sequence ID" value="AZZ39776.1"/>
    <property type="molecule type" value="Genomic_DNA"/>
</dbReference>
<gene>
    <name evidence="12" type="ORF">C0Z10_08445</name>
</gene>
<dbReference type="AlphaFoldDB" id="A0A3T0S082"/>
<dbReference type="Proteomes" id="UP000285875">
    <property type="component" value="Chromosome"/>
</dbReference>
<protein>
    <submittedName>
        <fullName evidence="12">Laccase domain-containing protein</fullName>
    </submittedName>
</protein>
<accession>A0A3T0S082</accession>
<dbReference type="GO" id="GO:0016787">
    <property type="term" value="F:hydrolase activity"/>
    <property type="evidence" value="ECO:0007669"/>
    <property type="project" value="UniProtKB-KW"/>
</dbReference>
<comment type="similarity">
    <text evidence="3">Belongs to the purine nucleoside phosphorylase YfiH/LACC1 family.</text>
</comment>
<comment type="catalytic activity">
    <reaction evidence="1">
        <text>inosine + phosphate = alpha-D-ribose 1-phosphate + hypoxanthine</text>
        <dbReference type="Rhea" id="RHEA:27646"/>
        <dbReference type="ChEBI" id="CHEBI:17368"/>
        <dbReference type="ChEBI" id="CHEBI:17596"/>
        <dbReference type="ChEBI" id="CHEBI:43474"/>
        <dbReference type="ChEBI" id="CHEBI:57720"/>
        <dbReference type="EC" id="2.4.2.1"/>
    </reaction>
    <physiologicalReaction direction="left-to-right" evidence="1">
        <dbReference type="Rhea" id="RHEA:27647"/>
    </physiologicalReaction>
</comment>
<keyword evidence="8" id="KW-0186">Copper</keyword>
<dbReference type="PANTHER" id="PTHR30616">
    <property type="entry name" value="UNCHARACTERIZED PROTEIN YFIH"/>
    <property type="match status" value="1"/>
</dbReference>
<dbReference type="PANTHER" id="PTHR30616:SF2">
    <property type="entry name" value="PURINE NUCLEOSIDE PHOSPHORYLASE LACC1"/>
    <property type="match status" value="1"/>
</dbReference>
<reference evidence="13" key="1">
    <citation type="submission" date="2017-12" db="EMBL/GenBank/DDBJ databases">
        <title>Whole genome sequencing of Acidipropionibacterium jensenii strains JS279 and JS280.</title>
        <authorList>
            <person name="Deptula P."/>
            <person name="Laine P."/>
            <person name="Smolander O.-P."/>
            <person name="Paulin L."/>
            <person name="Auvinen P."/>
            <person name="Varmanen P."/>
        </authorList>
    </citation>
    <scope>NUCLEOTIDE SEQUENCE [LARGE SCALE GENOMIC DNA]</scope>
    <source>
        <strain evidence="13">JS280</strain>
    </source>
</reference>
<keyword evidence="6" id="KW-0378">Hydrolase</keyword>
<evidence type="ECO:0000256" key="7">
    <source>
        <dbReference type="ARBA" id="ARBA00022833"/>
    </source>
</evidence>
<dbReference type="Gene3D" id="3.60.140.10">
    <property type="entry name" value="CNF1/YfiH-like putative cysteine hydrolases"/>
    <property type="match status" value="1"/>
</dbReference>
<evidence type="ECO:0000256" key="11">
    <source>
        <dbReference type="ARBA" id="ARBA00049893"/>
    </source>
</evidence>
<dbReference type="InterPro" id="IPR011324">
    <property type="entry name" value="Cytotoxic_necrot_fac-like_cat"/>
</dbReference>
<evidence type="ECO:0000256" key="10">
    <source>
        <dbReference type="ARBA" id="ARBA00048968"/>
    </source>
</evidence>
<evidence type="ECO:0000313" key="13">
    <source>
        <dbReference type="Proteomes" id="UP000285875"/>
    </source>
</evidence>
<dbReference type="GO" id="GO:0005507">
    <property type="term" value="F:copper ion binding"/>
    <property type="evidence" value="ECO:0007669"/>
    <property type="project" value="TreeGrafter"/>
</dbReference>
<sequence>MLRMRIDPGANHGVGVAFTDRWGGESEGSLSELNLGRVDVDEPDRLVANVAALRAATGVDGIALVHQVHGNRVLSIDQETVRRHHGYPDRTVLDEAPDAADPMPAADAMVTRVRGLALAIRVADCLPVMLADPQAGVIGAAHAGRNGLLCGVLDAVVAQMRRQGAREILAWIGPHICGSCYEVPRQMAEEVWARRPATRAITSWGTPSLDLGAEALAQLEGLGVAAVGLDPCTRESPELFSHRRDPGSGRLAGLVWIKN</sequence>
<comment type="catalytic activity">
    <reaction evidence="9">
        <text>adenosine + H2O + H(+) = inosine + NH4(+)</text>
        <dbReference type="Rhea" id="RHEA:24408"/>
        <dbReference type="ChEBI" id="CHEBI:15377"/>
        <dbReference type="ChEBI" id="CHEBI:15378"/>
        <dbReference type="ChEBI" id="CHEBI:16335"/>
        <dbReference type="ChEBI" id="CHEBI:17596"/>
        <dbReference type="ChEBI" id="CHEBI:28938"/>
        <dbReference type="EC" id="3.5.4.4"/>
    </reaction>
    <physiologicalReaction direction="left-to-right" evidence="9">
        <dbReference type="Rhea" id="RHEA:24409"/>
    </physiologicalReaction>
</comment>
<dbReference type="Pfam" id="PF02578">
    <property type="entry name" value="Cu-oxidase_4"/>
    <property type="match status" value="1"/>
</dbReference>
<dbReference type="InterPro" id="IPR003730">
    <property type="entry name" value="Cu_polyphenol_OxRdtase"/>
</dbReference>
<comment type="catalytic activity">
    <reaction evidence="11">
        <text>S-methyl-5'-thioadenosine + phosphate = 5-(methylsulfanyl)-alpha-D-ribose 1-phosphate + adenine</text>
        <dbReference type="Rhea" id="RHEA:11852"/>
        <dbReference type="ChEBI" id="CHEBI:16708"/>
        <dbReference type="ChEBI" id="CHEBI:17509"/>
        <dbReference type="ChEBI" id="CHEBI:43474"/>
        <dbReference type="ChEBI" id="CHEBI:58533"/>
        <dbReference type="EC" id="2.4.2.28"/>
    </reaction>
    <physiologicalReaction direction="left-to-right" evidence="11">
        <dbReference type="Rhea" id="RHEA:11853"/>
    </physiologicalReaction>
</comment>
<organism evidence="12 13">
    <name type="scientific">Acidipropionibacterium jensenii</name>
    <dbReference type="NCBI Taxonomy" id="1749"/>
    <lineage>
        <taxon>Bacteria</taxon>
        <taxon>Bacillati</taxon>
        <taxon>Actinomycetota</taxon>
        <taxon>Actinomycetes</taxon>
        <taxon>Propionibacteriales</taxon>
        <taxon>Propionibacteriaceae</taxon>
        <taxon>Acidipropionibacterium</taxon>
    </lineage>
</organism>
<name>A0A3T0S082_9ACTN</name>
<keyword evidence="5" id="KW-0479">Metal-binding</keyword>
<comment type="catalytic activity">
    <reaction evidence="10">
        <text>adenosine + phosphate = alpha-D-ribose 1-phosphate + adenine</text>
        <dbReference type="Rhea" id="RHEA:27642"/>
        <dbReference type="ChEBI" id="CHEBI:16335"/>
        <dbReference type="ChEBI" id="CHEBI:16708"/>
        <dbReference type="ChEBI" id="CHEBI:43474"/>
        <dbReference type="ChEBI" id="CHEBI:57720"/>
        <dbReference type="EC" id="2.4.2.1"/>
    </reaction>
    <physiologicalReaction direction="left-to-right" evidence="10">
        <dbReference type="Rhea" id="RHEA:27643"/>
    </physiologicalReaction>
</comment>
<evidence type="ECO:0000313" key="12">
    <source>
        <dbReference type="EMBL" id="AZZ39776.1"/>
    </source>
</evidence>
<dbReference type="CDD" id="cd16833">
    <property type="entry name" value="YfiH"/>
    <property type="match status" value="1"/>
</dbReference>
<dbReference type="KEGG" id="aji:C0Z10_08445"/>
<dbReference type="RefSeq" id="WP_097799078.1">
    <property type="nucleotide sequence ID" value="NZ_CP025570.1"/>
</dbReference>
<proteinExistence type="inferred from homology"/>
<evidence type="ECO:0000256" key="4">
    <source>
        <dbReference type="ARBA" id="ARBA00022679"/>
    </source>
</evidence>
<dbReference type="SUPFAM" id="SSF64438">
    <property type="entry name" value="CNF1/YfiH-like putative cysteine hydrolases"/>
    <property type="match status" value="1"/>
</dbReference>
<evidence type="ECO:0000256" key="9">
    <source>
        <dbReference type="ARBA" id="ARBA00047989"/>
    </source>
</evidence>
<evidence type="ECO:0000256" key="2">
    <source>
        <dbReference type="ARBA" id="ARBA00003215"/>
    </source>
</evidence>
<evidence type="ECO:0000256" key="8">
    <source>
        <dbReference type="ARBA" id="ARBA00023008"/>
    </source>
</evidence>
<evidence type="ECO:0000256" key="5">
    <source>
        <dbReference type="ARBA" id="ARBA00022723"/>
    </source>
</evidence>
<dbReference type="InterPro" id="IPR038371">
    <property type="entry name" value="Cu_polyphenol_OxRdtase_sf"/>
</dbReference>
<comment type="function">
    <text evidence="2">Purine nucleoside enzyme that catalyzes the phosphorolysis of adenosine and inosine nucleosides, yielding D-ribose 1-phosphate and the respective free bases, adenine and hypoxanthine. Also catalyzes the phosphorolysis of S-methyl-5'-thioadenosine into adenine and S-methyl-5-thio-alpha-D-ribose 1-phosphate. Also has adenosine deaminase activity.</text>
</comment>
<keyword evidence="4" id="KW-0808">Transferase</keyword>
<evidence type="ECO:0000256" key="6">
    <source>
        <dbReference type="ARBA" id="ARBA00022801"/>
    </source>
</evidence>
<evidence type="ECO:0000256" key="1">
    <source>
        <dbReference type="ARBA" id="ARBA00000553"/>
    </source>
</evidence>
<dbReference type="GO" id="GO:0017061">
    <property type="term" value="F:S-methyl-5-thioadenosine phosphorylase activity"/>
    <property type="evidence" value="ECO:0007669"/>
    <property type="project" value="UniProtKB-EC"/>
</dbReference>
<evidence type="ECO:0000256" key="3">
    <source>
        <dbReference type="ARBA" id="ARBA00007353"/>
    </source>
</evidence>